<dbReference type="GO" id="GO:0031297">
    <property type="term" value="P:replication fork processing"/>
    <property type="evidence" value="ECO:0007669"/>
    <property type="project" value="TreeGrafter"/>
</dbReference>
<name>A0A4C1Y158_EUMVA</name>
<dbReference type="Proteomes" id="UP000299102">
    <property type="component" value="Unassembled WGS sequence"/>
</dbReference>
<comment type="caution">
    <text evidence="1">The sequence shown here is derived from an EMBL/GenBank/DDBJ whole genome shotgun (WGS) entry which is preliminary data.</text>
</comment>
<dbReference type="GO" id="GO:0015074">
    <property type="term" value="P:DNA integration"/>
    <property type="evidence" value="ECO:0007669"/>
    <property type="project" value="TreeGrafter"/>
</dbReference>
<dbReference type="GO" id="GO:0042800">
    <property type="term" value="F:histone H3K4 methyltransferase activity"/>
    <property type="evidence" value="ECO:0007669"/>
    <property type="project" value="TreeGrafter"/>
</dbReference>
<dbReference type="GO" id="GO:0000729">
    <property type="term" value="P:DNA double-strand break processing"/>
    <property type="evidence" value="ECO:0007669"/>
    <property type="project" value="TreeGrafter"/>
</dbReference>
<dbReference type="OrthoDB" id="616263at2759"/>
<dbReference type="GO" id="GO:0032259">
    <property type="term" value="P:methylation"/>
    <property type="evidence" value="ECO:0007669"/>
    <property type="project" value="UniProtKB-KW"/>
</dbReference>
<dbReference type="GO" id="GO:0000014">
    <property type="term" value="F:single-stranded DNA endodeoxyribonuclease activity"/>
    <property type="evidence" value="ECO:0007669"/>
    <property type="project" value="TreeGrafter"/>
</dbReference>
<dbReference type="GO" id="GO:0000793">
    <property type="term" value="C:condensed chromosome"/>
    <property type="evidence" value="ECO:0007669"/>
    <property type="project" value="TreeGrafter"/>
</dbReference>
<dbReference type="Gene3D" id="3.30.420.10">
    <property type="entry name" value="Ribonuclease H-like superfamily/Ribonuclease H"/>
    <property type="match status" value="1"/>
</dbReference>
<dbReference type="PANTHER" id="PTHR46060:SF2">
    <property type="entry name" value="HISTONE-LYSINE N-METHYLTRANSFERASE SETMAR"/>
    <property type="match status" value="1"/>
</dbReference>
<reference evidence="1 2" key="1">
    <citation type="journal article" date="2019" name="Commun. Biol.">
        <title>The bagworm genome reveals a unique fibroin gene that provides high tensile strength.</title>
        <authorList>
            <person name="Kono N."/>
            <person name="Nakamura H."/>
            <person name="Ohtoshi R."/>
            <person name="Tomita M."/>
            <person name="Numata K."/>
            <person name="Arakawa K."/>
        </authorList>
    </citation>
    <scope>NUCLEOTIDE SEQUENCE [LARGE SCALE GENOMIC DNA]</scope>
</reference>
<keyword evidence="1" id="KW-0808">Transferase</keyword>
<dbReference type="InterPro" id="IPR036397">
    <property type="entry name" value="RNaseH_sf"/>
</dbReference>
<gene>
    <name evidence="1" type="primary">SETMAR</name>
    <name evidence="1" type="ORF">EVAR_53960_1</name>
</gene>
<evidence type="ECO:0000313" key="2">
    <source>
        <dbReference type="Proteomes" id="UP000299102"/>
    </source>
</evidence>
<dbReference type="InterPro" id="IPR052709">
    <property type="entry name" value="Transposase-MT_Hybrid"/>
</dbReference>
<dbReference type="AlphaFoldDB" id="A0A4C1Y158"/>
<dbReference type="GO" id="GO:0003690">
    <property type="term" value="F:double-stranded DNA binding"/>
    <property type="evidence" value="ECO:0007669"/>
    <property type="project" value="TreeGrafter"/>
</dbReference>
<keyword evidence="1" id="KW-0489">Methyltransferase</keyword>
<dbReference type="GO" id="GO:0035861">
    <property type="term" value="C:site of double-strand break"/>
    <property type="evidence" value="ECO:0007669"/>
    <property type="project" value="TreeGrafter"/>
</dbReference>
<dbReference type="GO" id="GO:0046975">
    <property type="term" value="F:histone H3K36 methyltransferase activity"/>
    <property type="evidence" value="ECO:0007669"/>
    <property type="project" value="TreeGrafter"/>
</dbReference>
<organism evidence="1 2">
    <name type="scientific">Eumeta variegata</name>
    <name type="common">Bagworm moth</name>
    <name type="synonym">Eumeta japonica</name>
    <dbReference type="NCBI Taxonomy" id="151549"/>
    <lineage>
        <taxon>Eukaryota</taxon>
        <taxon>Metazoa</taxon>
        <taxon>Ecdysozoa</taxon>
        <taxon>Arthropoda</taxon>
        <taxon>Hexapoda</taxon>
        <taxon>Insecta</taxon>
        <taxon>Pterygota</taxon>
        <taxon>Neoptera</taxon>
        <taxon>Endopterygota</taxon>
        <taxon>Lepidoptera</taxon>
        <taxon>Glossata</taxon>
        <taxon>Ditrysia</taxon>
        <taxon>Tineoidea</taxon>
        <taxon>Psychidae</taxon>
        <taxon>Oiketicinae</taxon>
        <taxon>Eumeta</taxon>
    </lineage>
</organism>
<dbReference type="GO" id="GO:0044774">
    <property type="term" value="P:mitotic DNA integrity checkpoint signaling"/>
    <property type="evidence" value="ECO:0007669"/>
    <property type="project" value="TreeGrafter"/>
</dbReference>
<accession>A0A4C1Y158</accession>
<sequence>MNLTHSSEPVTDKVDVILKKVEQDRHISSYEIAEELGIDHKTVLTLLKKATYTKKLDICIPQELTERNLTNRLLICNSLVKHYEIELFLKRLTVSDKKWITCDTNVRKRS</sequence>
<dbReference type="GO" id="GO:0006303">
    <property type="term" value="P:double-strand break repair via nonhomologous end joining"/>
    <property type="evidence" value="ECO:0007669"/>
    <property type="project" value="TreeGrafter"/>
</dbReference>
<dbReference type="PANTHER" id="PTHR46060">
    <property type="entry name" value="MARINER MOS1 TRANSPOSASE-LIKE PROTEIN"/>
    <property type="match status" value="1"/>
</dbReference>
<evidence type="ECO:0000313" key="1">
    <source>
        <dbReference type="EMBL" id="GBP68542.1"/>
    </source>
</evidence>
<proteinExistence type="predicted"/>
<dbReference type="GO" id="GO:0003697">
    <property type="term" value="F:single-stranded DNA binding"/>
    <property type="evidence" value="ECO:0007669"/>
    <property type="project" value="TreeGrafter"/>
</dbReference>
<dbReference type="EMBL" id="BGZK01001015">
    <property type="protein sequence ID" value="GBP68542.1"/>
    <property type="molecule type" value="Genomic_DNA"/>
</dbReference>
<dbReference type="GO" id="GO:0005634">
    <property type="term" value="C:nucleus"/>
    <property type="evidence" value="ECO:0007669"/>
    <property type="project" value="TreeGrafter"/>
</dbReference>
<dbReference type="GO" id="GO:0044547">
    <property type="term" value="F:DNA topoisomerase binding"/>
    <property type="evidence" value="ECO:0007669"/>
    <property type="project" value="TreeGrafter"/>
</dbReference>
<protein>
    <submittedName>
        <fullName evidence="1">Histone-lysine N-methyltransferase SETMAR</fullName>
    </submittedName>
</protein>
<keyword evidence="2" id="KW-1185">Reference proteome</keyword>